<evidence type="ECO:0000313" key="2">
    <source>
        <dbReference type="Proteomes" id="UP000271974"/>
    </source>
</evidence>
<name>A0A433SMV9_ELYCH</name>
<dbReference type="Pfam" id="PF24787">
    <property type="entry name" value="TEX47"/>
    <property type="match status" value="1"/>
</dbReference>
<dbReference type="PANTHER" id="PTHR34035">
    <property type="entry name" value="TESTIS-EXPRESSED PROTEIN 47"/>
    <property type="match status" value="1"/>
</dbReference>
<gene>
    <name evidence="1" type="ORF">EGW08_021747</name>
</gene>
<evidence type="ECO:0000313" key="1">
    <source>
        <dbReference type="EMBL" id="RUS70494.1"/>
    </source>
</evidence>
<accession>A0A433SMV9</accession>
<dbReference type="OrthoDB" id="548795at2759"/>
<comment type="caution">
    <text evidence="1">The sequence shown here is derived from an EMBL/GenBank/DDBJ whole genome shotgun (WGS) entry which is preliminary data.</text>
</comment>
<sequence length="250" mass="29098">MAADMVERNESGQDAHRISLLEVIEDRNRAMNKKYLVHRLVYISKIRGTNVDRTAVGNHYEQLTKKLAADYPGSEPITGLMLIYLKHIVHIVETSSDLILRLIQDLRAMELDEESYVSKSKILVVSHDINTRLYQQWQFRTLDIVEHGIEAYDTNESFENLIIEVLTQLLKLGVFLFKQPKLNLKNAMDSLHDKVPEHLPQQSVVHYLLEENDSSMVTPQEYIEIYEKPFDTSLESDMVWPIPTRLFPYN</sequence>
<organism evidence="1 2">
    <name type="scientific">Elysia chlorotica</name>
    <name type="common">Eastern emerald elysia</name>
    <name type="synonym">Sea slug</name>
    <dbReference type="NCBI Taxonomy" id="188477"/>
    <lineage>
        <taxon>Eukaryota</taxon>
        <taxon>Metazoa</taxon>
        <taxon>Spiralia</taxon>
        <taxon>Lophotrochozoa</taxon>
        <taxon>Mollusca</taxon>
        <taxon>Gastropoda</taxon>
        <taxon>Heterobranchia</taxon>
        <taxon>Euthyneura</taxon>
        <taxon>Panpulmonata</taxon>
        <taxon>Sacoglossa</taxon>
        <taxon>Placobranchoidea</taxon>
        <taxon>Plakobranchidae</taxon>
        <taxon>Elysia</taxon>
    </lineage>
</organism>
<proteinExistence type="predicted"/>
<dbReference type="InterPro" id="IPR055308">
    <property type="entry name" value="TEX47-like"/>
</dbReference>
<evidence type="ECO:0008006" key="3">
    <source>
        <dbReference type="Google" id="ProtNLM"/>
    </source>
</evidence>
<protein>
    <recommendedName>
        <fullName evidence="3">BLUF domain-containing protein</fullName>
    </recommendedName>
</protein>
<keyword evidence="2" id="KW-1185">Reference proteome</keyword>
<reference evidence="1 2" key="1">
    <citation type="submission" date="2019-01" db="EMBL/GenBank/DDBJ databases">
        <title>A draft genome assembly of the solar-powered sea slug Elysia chlorotica.</title>
        <authorList>
            <person name="Cai H."/>
            <person name="Li Q."/>
            <person name="Fang X."/>
            <person name="Li J."/>
            <person name="Curtis N.E."/>
            <person name="Altenburger A."/>
            <person name="Shibata T."/>
            <person name="Feng M."/>
            <person name="Maeda T."/>
            <person name="Schwartz J.A."/>
            <person name="Shigenobu S."/>
            <person name="Lundholm N."/>
            <person name="Nishiyama T."/>
            <person name="Yang H."/>
            <person name="Hasebe M."/>
            <person name="Li S."/>
            <person name="Pierce S.K."/>
            <person name="Wang J."/>
        </authorList>
    </citation>
    <scope>NUCLEOTIDE SEQUENCE [LARGE SCALE GENOMIC DNA]</scope>
    <source>
        <strain evidence="1">EC2010</strain>
        <tissue evidence="1">Whole organism of an adult</tissue>
    </source>
</reference>
<dbReference type="EMBL" id="RQTK01001395">
    <property type="protein sequence ID" value="RUS70494.1"/>
    <property type="molecule type" value="Genomic_DNA"/>
</dbReference>
<dbReference type="Proteomes" id="UP000271974">
    <property type="component" value="Unassembled WGS sequence"/>
</dbReference>
<dbReference type="AlphaFoldDB" id="A0A433SMV9"/>
<dbReference type="PANTHER" id="PTHR34035:SF1">
    <property type="entry name" value="TESTIS-EXPRESSED PROTEIN 47"/>
    <property type="match status" value="1"/>
</dbReference>